<evidence type="ECO:0000259" key="2">
    <source>
        <dbReference type="Pfam" id="PF07790"/>
    </source>
</evidence>
<dbReference type="STRING" id="487685.SAMN04488696_2768"/>
<dbReference type="AlphaFoldDB" id="A0A1I4UKV3"/>
<dbReference type="Proteomes" id="UP000198535">
    <property type="component" value="Unassembled WGS sequence"/>
</dbReference>
<keyword evidence="3" id="KW-0966">Cell projection</keyword>
<keyword evidence="3" id="KW-0969">Cilium</keyword>
<dbReference type="EMBL" id="FOUJ01000007">
    <property type="protein sequence ID" value="SFM89644.1"/>
    <property type="molecule type" value="Genomic_DNA"/>
</dbReference>
<dbReference type="NCBIfam" id="TIGR02537">
    <property type="entry name" value="arch_flag_Nterm"/>
    <property type="match status" value="1"/>
</dbReference>
<dbReference type="OrthoDB" id="118020at2157"/>
<name>A0A1I4UKV3_9EURY</name>
<keyword evidence="1" id="KW-0472">Membrane</keyword>
<keyword evidence="4" id="KW-1185">Reference proteome</keyword>
<feature type="domain" description="Archaeal Type IV pilin N-terminal" evidence="2">
    <location>
        <begin position="12"/>
        <end position="89"/>
    </location>
</feature>
<keyword evidence="1" id="KW-1133">Transmembrane helix</keyword>
<dbReference type="PANTHER" id="PTHR38138">
    <property type="entry name" value="VNG6441H"/>
    <property type="match status" value="1"/>
</dbReference>
<feature type="transmembrane region" description="Helical" evidence="1">
    <location>
        <begin position="17"/>
        <end position="39"/>
    </location>
</feature>
<keyword evidence="1" id="KW-0812">Transmembrane</keyword>
<protein>
    <submittedName>
        <fullName evidence="3">Flagellin N-terminal-like domain-containing protein</fullName>
    </submittedName>
</protein>
<dbReference type="RefSeq" id="WP_091937946.1">
    <property type="nucleotide sequence ID" value="NZ_FOUJ01000007.1"/>
</dbReference>
<evidence type="ECO:0000313" key="4">
    <source>
        <dbReference type="Proteomes" id="UP000198535"/>
    </source>
</evidence>
<dbReference type="Pfam" id="PF07790">
    <property type="entry name" value="Pilin_N"/>
    <property type="match status" value="1"/>
</dbReference>
<sequence>MSKANQFLKGEDAVSPVIGVILMVAITVILAAVIAAFVFGMGPPEQAPQASLRASADTIETGATGIKLEHQGGDAIVLTDARTKVTLDGNEVILALDETNQSFDAGEIMYVSLDGDNDDYYLDNYKNTTHSNVSSVVAAGETANLKLIDVTSQQLIGDMDVRF</sequence>
<dbReference type="InterPro" id="IPR012859">
    <property type="entry name" value="Pilin_N_archaeal"/>
</dbReference>
<accession>A0A1I4UKV3</accession>
<evidence type="ECO:0000313" key="3">
    <source>
        <dbReference type="EMBL" id="SFM89644.1"/>
    </source>
</evidence>
<dbReference type="PANTHER" id="PTHR38138:SF1">
    <property type="entry name" value="ARCHAEAL TYPE IV PILIN N-TERMINAL DOMAIN-CONTAINING PROTEIN"/>
    <property type="match status" value="1"/>
</dbReference>
<evidence type="ECO:0000256" key="1">
    <source>
        <dbReference type="SAM" id="Phobius"/>
    </source>
</evidence>
<keyword evidence="3" id="KW-0282">Flagellum</keyword>
<gene>
    <name evidence="3" type="ORF">SAMN04488696_2768</name>
</gene>
<organism evidence="3 4">
    <name type="scientific">Methanolobus profundi</name>
    <dbReference type="NCBI Taxonomy" id="487685"/>
    <lineage>
        <taxon>Archaea</taxon>
        <taxon>Methanobacteriati</taxon>
        <taxon>Methanobacteriota</taxon>
        <taxon>Stenosarchaea group</taxon>
        <taxon>Methanomicrobia</taxon>
        <taxon>Methanosarcinales</taxon>
        <taxon>Methanosarcinaceae</taxon>
        <taxon>Methanolobus</taxon>
    </lineage>
</organism>
<proteinExistence type="predicted"/>
<reference evidence="4" key="1">
    <citation type="submission" date="2016-10" db="EMBL/GenBank/DDBJ databases">
        <authorList>
            <person name="Varghese N."/>
            <person name="Submissions S."/>
        </authorList>
    </citation>
    <scope>NUCLEOTIDE SEQUENCE [LARGE SCALE GENOMIC DNA]</scope>
    <source>
        <strain evidence="4">Mob M</strain>
    </source>
</reference>
<dbReference type="InterPro" id="IPR013373">
    <property type="entry name" value="Flagellin/pilin_N_arc"/>
</dbReference>